<keyword evidence="5" id="KW-0378">Hydrolase</keyword>
<dbReference type="InterPro" id="IPR043502">
    <property type="entry name" value="DNA/RNA_pol_sf"/>
</dbReference>
<dbReference type="GO" id="GO:0016787">
    <property type="term" value="F:hydrolase activity"/>
    <property type="evidence" value="ECO:0007669"/>
    <property type="project" value="UniProtKB-KW"/>
</dbReference>
<evidence type="ECO:0000313" key="9">
    <source>
        <dbReference type="EnsemblMetazoa" id="ISCW010774-PA"/>
    </source>
</evidence>
<keyword evidence="10" id="KW-1185">Reference proteome</keyword>
<dbReference type="PANTHER" id="PTHR37984:SF5">
    <property type="entry name" value="PROTEIN NYNRIN-LIKE"/>
    <property type="match status" value="1"/>
</dbReference>
<dbReference type="VEuPathDB" id="VectorBase:ISCW010774"/>
<feature type="non-terminal residue" evidence="8">
    <location>
        <position position="1"/>
    </location>
</feature>
<evidence type="ECO:0000256" key="5">
    <source>
        <dbReference type="ARBA" id="ARBA00022801"/>
    </source>
</evidence>
<accession>B7Q463</accession>
<dbReference type="FunFam" id="3.30.70.270:FF:000063">
    <property type="entry name" value="Zinc knuckle domaincontaining protein"/>
    <property type="match status" value="1"/>
</dbReference>
<dbReference type="HOGENOM" id="CLU_000384_33_3_1"/>
<keyword evidence="2" id="KW-0548">Nucleotidyltransferase</keyword>
<proteinExistence type="predicted"/>
<reference evidence="8 10" key="1">
    <citation type="submission" date="2008-03" db="EMBL/GenBank/DDBJ databases">
        <title>Annotation of Ixodes scapularis.</title>
        <authorList>
            <consortium name="Ixodes scapularis Genome Project Consortium"/>
            <person name="Caler E."/>
            <person name="Hannick L.I."/>
            <person name="Bidwell S."/>
            <person name="Joardar V."/>
            <person name="Thiagarajan M."/>
            <person name="Amedeo P."/>
            <person name="Galinsky K.J."/>
            <person name="Schobel S."/>
            <person name="Inman J."/>
            <person name="Hostetler J."/>
            <person name="Miller J."/>
            <person name="Hammond M."/>
            <person name="Megy K."/>
            <person name="Lawson D."/>
            <person name="Kodira C."/>
            <person name="Sutton G."/>
            <person name="Meyer J."/>
            <person name="Hill C.A."/>
            <person name="Birren B."/>
            <person name="Nene V."/>
            <person name="Collins F."/>
            <person name="Alarcon-Chaidez F."/>
            <person name="Wikel S."/>
            <person name="Strausberg R."/>
        </authorList>
    </citation>
    <scope>NUCLEOTIDE SEQUENCE [LARGE SCALE GENOMIC DNA]</scope>
    <source>
        <strain evidence="10">Wikel</strain>
        <strain evidence="8">Wikel colony</strain>
    </source>
</reference>
<sequence>LSSVTYFGHQLTQQSIAPDPEKVKAINAIPAPTAKAEFLRFLGMATYLMIFVPNFSAKTQPLREPLKSDVASHWASKMSEAFNEIKHDLTTAPTLHYFDIPKVMYQQMQARMGSAASSFKTEIQWPMHQQRSHWPNSEKELVAVVFACEQFYYYICGRRIVVETDHRPLNGLHCKDFHKTSPRLHRLLLRLQRFTIKFVH</sequence>
<protein>
    <submittedName>
        <fullName evidence="8 9">Polyprotein of retroviral origin, putative</fullName>
    </submittedName>
</protein>
<dbReference type="SUPFAM" id="SSF56672">
    <property type="entry name" value="DNA/RNA polymerases"/>
    <property type="match status" value="1"/>
</dbReference>
<dbReference type="Gene3D" id="3.30.70.270">
    <property type="match status" value="1"/>
</dbReference>
<evidence type="ECO:0000313" key="8">
    <source>
        <dbReference type="EMBL" id="EEC13635.1"/>
    </source>
</evidence>
<keyword evidence="4" id="KW-0255">Endonuclease</keyword>
<evidence type="ECO:0000256" key="3">
    <source>
        <dbReference type="ARBA" id="ARBA00022722"/>
    </source>
</evidence>
<keyword evidence="6" id="KW-0695">RNA-directed DNA polymerase</keyword>
<evidence type="ECO:0000256" key="4">
    <source>
        <dbReference type="ARBA" id="ARBA00022759"/>
    </source>
</evidence>
<feature type="non-terminal residue" evidence="8">
    <location>
        <position position="200"/>
    </location>
</feature>
<evidence type="ECO:0000259" key="7">
    <source>
        <dbReference type="Pfam" id="PF17917"/>
    </source>
</evidence>
<dbReference type="EnsemblMetazoa" id="ISCW010774-RA">
    <property type="protein sequence ID" value="ISCW010774-PA"/>
    <property type="gene ID" value="ISCW010774"/>
</dbReference>
<reference evidence="9" key="2">
    <citation type="submission" date="2020-05" db="UniProtKB">
        <authorList>
            <consortium name="EnsemblMetazoa"/>
        </authorList>
    </citation>
    <scope>IDENTIFICATION</scope>
    <source>
        <strain evidence="9">wikel</strain>
    </source>
</reference>
<dbReference type="InterPro" id="IPR043128">
    <property type="entry name" value="Rev_trsase/Diguanyl_cyclase"/>
</dbReference>
<dbReference type="Proteomes" id="UP000001555">
    <property type="component" value="Unassembled WGS sequence"/>
</dbReference>
<dbReference type="EMBL" id="DS853530">
    <property type="protein sequence ID" value="EEC13635.1"/>
    <property type="molecule type" value="Genomic_DNA"/>
</dbReference>
<dbReference type="GO" id="GO:0004519">
    <property type="term" value="F:endonuclease activity"/>
    <property type="evidence" value="ECO:0007669"/>
    <property type="project" value="UniProtKB-KW"/>
</dbReference>
<keyword evidence="1" id="KW-0808">Transferase</keyword>
<dbReference type="PaxDb" id="6945-B7Q463"/>
<organism>
    <name type="scientific">Ixodes scapularis</name>
    <name type="common">Black-legged tick</name>
    <name type="synonym">Deer tick</name>
    <dbReference type="NCBI Taxonomy" id="6945"/>
    <lineage>
        <taxon>Eukaryota</taxon>
        <taxon>Metazoa</taxon>
        <taxon>Ecdysozoa</taxon>
        <taxon>Arthropoda</taxon>
        <taxon>Chelicerata</taxon>
        <taxon>Arachnida</taxon>
        <taxon>Acari</taxon>
        <taxon>Parasitiformes</taxon>
        <taxon>Ixodida</taxon>
        <taxon>Ixodoidea</taxon>
        <taxon>Ixodidae</taxon>
        <taxon>Ixodinae</taxon>
        <taxon>Ixodes</taxon>
    </lineage>
</organism>
<feature type="domain" description="Reverse transcriptase RNase H-like" evidence="7">
    <location>
        <begin position="127"/>
        <end position="194"/>
    </location>
</feature>
<name>B7Q463_IXOSC</name>
<evidence type="ECO:0000313" key="10">
    <source>
        <dbReference type="Proteomes" id="UP000001555"/>
    </source>
</evidence>
<dbReference type="STRING" id="6945.B7Q463"/>
<evidence type="ECO:0000256" key="2">
    <source>
        <dbReference type="ARBA" id="ARBA00022695"/>
    </source>
</evidence>
<evidence type="ECO:0000256" key="1">
    <source>
        <dbReference type="ARBA" id="ARBA00022679"/>
    </source>
</evidence>
<dbReference type="EMBL" id="ABJB010899324">
    <property type="status" value="NOT_ANNOTATED_CDS"/>
    <property type="molecule type" value="Genomic_DNA"/>
</dbReference>
<keyword evidence="3" id="KW-0540">Nuclease</keyword>
<dbReference type="Pfam" id="PF17917">
    <property type="entry name" value="RT_RNaseH"/>
    <property type="match status" value="1"/>
</dbReference>
<dbReference type="InterPro" id="IPR041373">
    <property type="entry name" value="RT_RNaseH"/>
</dbReference>
<dbReference type="GO" id="GO:0003964">
    <property type="term" value="F:RNA-directed DNA polymerase activity"/>
    <property type="evidence" value="ECO:0007669"/>
    <property type="project" value="UniProtKB-KW"/>
</dbReference>
<evidence type="ECO:0000256" key="6">
    <source>
        <dbReference type="ARBA" id="ARBA00022918"/>
    </source>
</evidence>
<dbReference type="PANTHER" id="PTHR37984">
    <property type="entry name" value="PROTEIN CBG26694"/>
    <property type="match status" value="1"/>
</dbReference>
<gene>
    <name evidence="8" type="ORF">IscW_ISCW010774</name>
</gene>
<dbReference type="InterPro" id="IPR050951">
    <property type="entry name" value="Retrovirus_Pol_polyprotein"/>
</dbReference>
<dbReference type="AlphaFoldDB" id="B7Q463"/>